<gene>
    <name evidence="4" type="ORF">CSSPTR1EN2_LOCUS20199</name>
</gene>
<dbReference type="Pfam" id="PF12923">
    <property type="entry name" value="RRP7"/>
    <property type="match status" value="1"/>
</dbReference>
<dbReference type="InterPro" id="IPR040446">
    <property type="entry name" value="RRP7"/>
</dbReference>
<dbReference type="CDD" id="cd12951">
    <property type="entry name" value="RRP7_Rrp7A"/>
    <property type="match status" value="1"/>
</dbReference>
<feature type="region of interest" description="Disordered" evidence="2">
    <location>
        <begin position="1"/>
        <end position="83"/>
    </location>
</feature>
<evidence type="ECO:0000313" key="4">
    <source>
        <dbReference type="EMBL" id="CAK9230990.1"/>
    </source>
</evidence>
<evidence type="ECO:0000259" key="3">
    <source>
        <dbReference type="Pfam" id="PF12923"/>
    </source>
</evidence>
<proteinExistence type="inferred from homology"/>
<organism evidence="4 5">
    <name type="scientific">Sphagnum troendelagicum</name>
    <dbReference type="NCBI Taxonomy" id="128251"/>
    <lineage>
        <taxon>Eukaryota</taxon>
        <taxon>Viridiplantae</taxon>
        <taxon>Streptophyta</taxon>
        <taxon>Embryophyta</taxon>
        <taxon>Bryophyta</taxon>
        <taxon>Sphagnophytina</taxon>
        <taxon>Sphagnopsida</taxon>
        <taxon>Sphagnales</taxon>
        <taxon>Sphagnaceae</taxon>
        <taxon>Sphagnum</taxon>
    </lineage>
</organism>
<evidence type="ECO:0000256" key="1">
    <source>
        <dbReference type="ARBA" id="ARBA00006110"/>
    </source>
</evidence>
<comment type="similarity">
    <text evidence="1">Belongs to the RRP7 family.</text>
</comment>
<protein>
    <recommendedName>
        <fullName evidence="3">Ribosomal RNA-processing protein 7 C-terminal domain-containing protein</fullName>
    </recommendedName>
</protein>
<feature type="domain" description="Ribosomal RNA-processing protein 7 C-terminal" evidence="3">
    <location>
        <begin position="95"/>
        <end position="217"/>
    </location>
</feature>
<dbReference type="Proteomes" id="UP001497512">
    <property type="component" value="Chromosome 7"/>
</dbReference>
<evidence type="ECO:0000256" key="2">
    <source>
        <dbReference type="SAM" id="MobiDB-lite"/>
    </source>
</evidence>
<feature type="compositionally biased region" description="Polar residues" evidence="2">
    <location>
        <begin position="58"/>
        <end position="67"/>
    </location>
</feature>
<keyword evidence="5" id="KW-1185">Reference proteome</keyword>
<dbReference type="Gene3D" id="6.10.250.1770">
    <property type="match status" value="1"/>
</dbReference>
<dbReference type="PANTHER" id="PTHR13191:SF0">
    <property type="entry name" value="RIBOSOMAL RNA-PROCESSING PROTEIN 7 HOMOLOG A-RELATED"/>
    <property type="match status" value="1"/>
</dbReference>
<dbReference type="InterPro" id="IPR024326">
    <property type="entry name" value="RRP7_C"/>
</dbReference>
<feature type="compositionally biased region" description="Basic and acidic residues" evidence="2">
    <location>
        <begin position="1"/>
        <end position="11"/>
    </location>
</feature>
<evidence type="ECO:0000313" key="5">
    <source>
        <dbReference type="Proteomes" id="UP001497512"/>
    </source>
</evidence>
<dbReference type="PANTHER" id="PTHR13191">
    <property type="entry name" value="RIBOSOMAL RNA PROCESSING PROTEIN 7-RELATED"/>
    <property type="match status" value="1"/>
</dbReference>
<sequence>MVVKLELGDSKRKAKKKSREGSGLDIPGMVGLSEKKRRKHSLNGAGAAHMDDDAVLESHSSQPSSTGRGMEGEPKGNAPAAPLRGMKKWIAEYRAKRPGLQVLQEQIDDFMADFDAREEQAKRDREAAAAEDGWTVVVNKGGRKKNTDESGISVGAVDVTAATERAKKKQRKEGILDFYRFQRREARRNEVLELQQKFEEDKKRIAKMKAARKFRPF</sequence>
<reference evidence="4" key="1">
    <citation type="submission" date="2024-02" db="EMBL/GenBank/DDBJ databases">
        <authorList>
            <consortium name="ELIXIR-Norway"/>
            <consortium name="Elixir Norway"/>
        </authorList>
    </citation>
    <scope>NUCLEOTIDE SEQUENCE</scope>
</reference>
<dbReference type="EMBL" id="OZ019899">
    <property type="protein sequence ID" value="CAK9230990.1"/>
    <property type="molecule type" value="Genomic_DNA"/>
</dbReference>
<name>A0ABP0UUJ1_9BRYO</name>
<accession>A0ABP0UUJ1</accession>